<reference evidence="5" key="1">
    <citation type="submission" date="2015-07" db="EMBL/GenBank/DDBJ databases">
        <title>Draft genome sequence of the purine-degrading Gottschalkia purinilyticum DSM 1384 (formerly Clostridium purinilyticum).</title>
        <authorList>
            <person name="Poehlein A."/>
            <person name="Schiel-Bengelsdorf B."/>
            <person name="Bengelsdorf F.R."/>
            <person name="Daniel R."/>
            <person name="Duerre P."/>
        </authorList>
    </citation>
    <scope>NUCLEOTIDE SEQUENCE [LARGE SCALE GENOMIC DNA]</scope>
    <source>
        <strain evidence="5">DSM 1384</strain>
    </source>
</reference>
<evidence type="ECO:0000256" key="2">
    <source>
        <dbReference type="PROSITE-ProRule" id="PRU00169"/>
    </source>
</evidence>
<gene>
    <name evidence="4" type="ORF">CLPU_2c02020</name>
</gene>
<dbReference type="SMART" id="SM00448">
    <property type="entry name" value="REC"/>
    <property type="match status" value="1"/>
</dbReference>
<dbReference type="InterPro" id="IPR011006">
    <property type="entry name" value="CheY-like_superfamily"/>
</dbReference>
<dbReference type="Gene3D" id="3.40.50.2300">
    <property type="match status" value="1"/>
</dbReference>
<feature type="modified residue" description="4-aspartylphosphate" evidence="2">
    <location>
        <position position="52"/>
    </location>
</feature>
<sequence length="126" mass="14392">MRSRVLCVDDQSGVRLLLKEILKDEYDVITVGSGKEAIELAKVFNPNIVMLDMNLDDMLGTEVLKVIRQFHSSTKFIMLTGYSEDDKMKEISRLNPDFIVKKPFDVETIKDKLKKITTISKRAIAL</sequence>
<dbReference type="PANTHER" id="PTHR44591">
    <property type="entry name" value="STRESS RESPONSE REGULATOR PROTEIN 1"/>
    <property type="match status" value="1"/>
</dbReference>
<dbReference type="RefSeq" id="WP_050354132.1">
    <property type="nucleotide sequence ID" value="NZ_LGSS01000002.1"/>
</dbReference>
<evidence type="ECO:0000313" key="5">
    <source>
        <dbReference type="Proteomes" id="UP000037267"/>
    </source>
</evidence>
<dbReference type="STRING" id="1503.CLPU_2c02020"/>
<evidence type="ECO:0000313" key="4">
    <source>
        <dbReference type="EMBL" id="KNF09750.1"/>
    </source>
</evidence>
<dbReference type="SUPFAM" id="SSF52172">
    <property type="entry name" value="CheY-like"/>
    <property type="match status" value="1"/>
</dbReference>
<dbReference type="Pfam" id="PF00072">
    <property type="entry name" value="Response_reg"/>
    <property type="match status" value="1"/>
</dbReference>
<dbReference type="CDD" id="cd00156">
    <property type="entry name" value="REC"/>
    <property type="match status" value="1"/>
</dbReference>
<dbReference type="AlphaFoldDB" id="A0A0L0WEA1"/>
<dbReference type="PANTHER" id="PTHR44591:SF3">
    <property type="entry name" value="RESPONSE REGULATORY DOMAIN-CONTAINING PROTEIN"/>
    <property type="match status" value="1"/>
</dbReference>
<dbReference type="PROSITE" id="PS50110">
    <property type="entry name" value="RESPONSE_REGULATORY"/>
    <property type="match status" value="1"/>
</dbReference>
<dbReference type="InterPro" id="IPR001789">
    <property type="entry name" value="Sig_transdc_resp-reg_receiver"/>
</dbReference>
<organism evidence="4 5">
    <name type="scientific">Gottschalkia purinilytica</name>
    <name type="common">Clostridium purinilyticum</name>
    <dbReference type="NCBI Taxonomy" id="1503"/>
    <lineage>
        <taxon>Bacteria</taxon>
        <taxon>Bacillati</taxon>
        <taxon>Bacillota</taxon>
        <taxon>Tissierellia</taxon>
        <taxon>Tissierellales</taxon>
        <taxon>Gottschalkiaceae</taxon>
        <taxon>Gottschalkia</taxon>
    </lineage>
</organism>
<name>A0A0L0WEA1_GOTPU</name>
<evidence type="ECO:0000256" key="1">
    <source>
        <dbReference type="ARBA" id="ARBA00022553"/>
    </source>
</evidence>
<protein>
    <submittedName>
        <fullName evidence="4">Response regulator receiver protein, CheY-like protein</fullName>
    </submittedName>
</protein>
<keyword evidence="5" id="KW-1185">Reference proteome</keyword>
<comment type="caution">
    <text evidence="4">The sequence shown here is derived from an EMBL/GenBank/DDBJ whole genome shotgun (WGS) entry which is preliminary data.</text>
</comment>
<proteinExistence type="predicted"/>
<accession>A0A0L0WEA1</accession>
<dbReference type="Proteomes" id="UP000037267">
    <property type="component" value="Unassembled WGS sequence"/>
</dbReference>
<evidence type="ECO:0000259" key="3">
    <source>
        <dbReference type="PROSITE" id="PS50110"/>
    </source>
</evidence>
<dbReference type="OrthoDB" id="9808843at2"/>
<dbReference type="GO" id="GO:0000160">
    <property type="term" value="P:phosphorelay signal transduction system"/>
    <property type="evidence" value="ECO:0007669"/>
    <property type="project" value="InterPro"/>
</dbReference>
<feature type="domain" description="Response regulatory" evidence="3">
    <location>
        <begin position="4"/>
        <end position="117"/>
    </location>
</feature>
<keyword evidence="1 2" id="KW-0597">Phosphoprotein</keyword>
<dbReference type="EMBL" id="LGSS01000002">
    <property type="protein sequence ID" value="KNF09750.1"/>
    <property type="molecule type" value="Genomic_DNA"/>
</dbReference>
<dbReference type="InterPro" id="IPR050595">
    <property type="entry name" value="Bact_response_regulator"/>
</dbReference>